<keyword evidence="2" id="KW-0963">Cytoplasm</keyword>
<comment type="caution">
    <text evidence="4">The sequence shown here is derived from an EMBL/GenBank/DDBJ whole genome shotgun (WGS) entry which is preliminary data.</text>
</comment>
<dbReference type="InterPro" id="IPR023799">
    <property type="entry name" value="RbfA_dom_sf"/>
</dbReference>
<accession>A0ABT5UAR1</accession>
<dbReference type="Proteomes" id="UP001528823">
    <property type="component" value="Unassembled WGS sequence"/>
</dbReference>
<name>A0ABT5UAR1_9GAMM</name>
<keyword evidence="5" id="KW-1185">Reference proteome</keyword>
<evidence type="ECO:0000313" key="5">
    <source>
        <dbReference type="Proteomes" id="UP001528823"/>
    </source>
</evidence>
<protein>
    <recommendedName>
        <fullName evidence="2">Ribosome-binding factor A</fullName>
    </recommendedName>
</protein>
<dbReference type="InterPro" id="IPR015946">
    <property type="entry name" value="KH_dom-like_a/b"/>
</dbReference>
<dbReference type="PROSITE" id="PS01319">
    <property type="entry name" value="RBFA"/>
    <property type="match status" value="1"/>
</dbReference>
<evidence type="ECO:0000256" key="3">
    <source>
        <dbReference type="SAM" id="MobiDB-lite"/>
    </source>
</evidence>
<dbReference type="Pfam" id="PF02033">
    <property type="entry name" value="RBFA"/>
    <property type="match status" value="1"/>
</dbReference>
<comment type="subcellular location">
    <subcellularLocation>
        <location evidence="2">Cytoplasm</location>
    </subcellularLocation>
</comment>
<evidence type="ECO:0000256" key="1">
    <source>
        <dbReference type="ARBA" id="ARBA00022517"/>
    </source>
</evidence>
<dbReference type="NCBIfam" id="TIGR00082">
    <property type="entry name" value="rbfA"/>
    <property type="match status" value="1"/>
</dbReference>
<comment type="similarity">
    <text evidence="2">Belongs to the RbfA family.</text>
</comment>
<dbReference type="HAMAP" id="MF_00003">
    <property type="entry name" value="RbfA"/>
    <property type="match status" value="1"/>
</dbReference>
<evidence type="ECO:0000313" key="4">
    <source>
        <dbReference type="EMBL" id="MDE1463260.1"/>
    </source>
</evidence>
<dbReference type="EMBL" id="JAPMOU010000018">
    <property type="protein sequence ID" value="MDE1463260.1"/>
    <property type="molecule type" value="Genomic_DNA"/>
</dbReference>
<dbReference type="Gene3D" id="3.30.300.20">
    <property type="match status" value="1"/>
</dbReference>
<comment type="subunit">
    <text evidence="2">Monomer. Binds 30S ribosomal subunits, but not 50S ribosomal subunits or 70S ribosomes.</text>
</comment>
<sequence>MAREYSRTQRVSDQIQRELASLIQLEIKDPRLGMVTVSAVEVTKDLAYAKVYVTFLAIDDQQPVDEKLAVLNHAAGFLRSMLAKSIKLRTIPQLSFYYDDSISRGRYLSSLIDKAMAADSQHHSAEPSQQDDTNQEAE</sequence>
<keyword evidence="1 2" id="KW-0690">Ribosome biogenesis</keyword>
<dbReference type="InterPro" id="IPR000238">
    <property type="entry name" value="RbfA"/>
</dbReference>
<dbReference type="InterPro" id="IPR020053">
    <property type="entry name" value="Ribosome-bd_factorA_CS"/>
</dbReference>
<gene>
    <name evidence="2 4" type="primary">rbfA</name>
    <name evidence="4" type="ORF">ORQ98_14940</name>
</gene>
<dbReference type="RefSeq" id="WP_274689600.1">
    <property type="nucleotide sequence ID" value="NZ_JAPMOU010000018.1"/>
</dbReference>
<organism evidence="4 5">
    <name type="scientific">Spartinivicinus poritis</name>
    <dbReference type="NCBI Taxonomy" id="2994640"/>
    <lineage>
        <taxon>Bacteria</taxon>
        <taxon>Pseudomonadati</taxon>
        <taxon>Pseudomonadota</taxon>
        <taxon>Gammaproteobacteria</taxon>
        <taxon>Oceanospirillales</taxon>
        <taxon>Zooshikellaceae</taxon>
        <taxon>Spartinivicinus</taxon>
    </lineage>
</organism>
<evidence type="ECO:0000256" key="2">
    <source>
        <dbReference type="HAMAP-Rule" id="MF_00003"/>
    </source>
</evidence>
<reference evidence="4 5" key="1">
    <citation type="submission" date="2022-11" db="EMBL/GenBank/DDBJ databases">
        <title>Spartinivicinus poritis sp. nov., isolated from scleractinian coral Porites lutea.</title>
        <authorList>
            <person name="Zhang G."/>
            <person name="Cai L."/>
            <person name="Wei Q."/>
        </authorList>
    </citation>
    <scope>NUCLEOTIDE SEQUENCE [LARGE SCALE GENOMIC DNA]</scope>
    <source>
        <strain evidence="4 5">A2-2</strain>
    </source>
</reference>
<feature type="region of interest" description="Disordered" evidence="3">
    <location>
        <begin position="118"/>
        <end position="138"/>
    </location>
</feature>
<dbReference type="SUPFAM" id="SSF89919">
    <property type="entry name" value="Ribosome-binding factor A, RbfA"/>
    <property type="match status" value="1"/>
</dbReference>
<dbReference type="PANTHER" id="PTHR33515:SF1">
    <property type="entry name" value="RIBOSOME-BINDING FACTOR A, CHLOROPLASTIC-RELATED"/>
    <property type="match status" value="1"/>
</dbReference>
<dbReference type="PANTHER" id="PTHR33515">
    <property type="entry name" value="RIBOSOME-BINDING FACTOR A, CHLOROPLASTIC-RELATED"/>
    <property type="match status" value="1"/>
</dbReference>
<proteinExistence type="inferred from homology"/>
<comment type="function">
    <text evidence="2">One of several proteins that assist in the late maturation steps of the functional core of the 30S ribosomal subunit. Associates with free 30S ribosomal subunits (but not with 30S subunits that are part of 70S ribosomes or polysomes). Required for efficient processing of 16S rRNA. May interact with the 5'-terminal helix region of 16S rRNA.</text>
</comment>